<dbReference type="STRING" id="53468.A0A0R3U4D8"/>
<feature type="region of interest" description="Disordered" evidence="1">
    <location>
        <begin position="633"/>
        <end position="741"/>
    </location>
</feature>
<feature type="compositionally biased region" description="Acidic residues" evidence="1">
    <location>
        <begin position="732"/>
        <end position="741"/>
    </location>
</feature>
<feature type="compositionally biased region" description="Low complexity" evidence="1">
    <location>
        <begin position="641"/>
        <end position="653"/>
    </location>
</feature>
<organism evidence="2 3">
    <name type="scientific">Mesocestoides corti</name>
    <name type="common">Flatworm</name>
    <dbReference type="NCBI Taxonomy" id="53468"/>
    <lineage>
        <taxon>Eukaryota</taxon>
        <taxon>Metazoa</taxon>
        <taxon>Spiralia</taxon>
        <taxon>Lophotrochozoa</taxon>
        <taxon>Platyhelminthes</taxon>
        <taxon>Cestoda</taxon>
        <taxon>Eucestoda</taxon>
        <taxon>Cyclophyllidea</taxon>
        <taxon>Mesocestoididae</taxon>
        <taxon>Mesocestoides</taxon>
    </lineage>
</organism>
<dbReference type="EMBL" id="UXSR01000193">
    <property type="protein sequence ID" value="VDD75502.1"/>
    <property type="molecule type" value="Genomic_DNA"/>
</dbReference>
<feature type="region of interest" description="Disordered" evidence="1">
    <location>
        <begin position="455"/>
        <end position="492"/>
    </location>
</feature>
<feature type="region of interest" description="Disordered" evidence="1">
    <location>
        <begin position="574"/>
        <end position="610"/>
    </location>
</feature>
<feature type="compositionally biased region" description="Low complexity" evidence="1">
    <location>
        <begin position="36"/>
        <end position="47"/>
    </location>
</feature>
<dbReference type="Proteomes" id="UP000267029">
    <property type="component" value="Unassembled WGS sequence"/>
</dbReference>
<feature type="compositionally biased region" description="Polar residues" evidence="1">
    <location>
        <begin position="342"/>
        <end position="356"/>
    </location>
</feature>
<feature type="region of interest" description="Disordered" evidence="1">
    <location>
        <begin position="305"/>
        <end position="356"/>
    </location>
</feature>
<keyword evidence="3" id="KW-1185">Reference proteome</keyword>
<reference evidence="2 3" key="1">
    <citation type="submission" date="2018-10" db="EMBL/GenBank/DDBJ databases">
        <authorList>
            <consortium name="Pathogen Informatics"/>
        </authorList>
    </citation>
    <scope>NUCLEOTIDE SEQUENCE [LARGE SCALE GENOMIC DNA]</scope>
</reference>
<feature type="region of interest" description="Disordered" evidence="1">
    <location>
        <begin position="805"/>
        <end position="866"/>
    </location>
</feature>
<accession>A0A0R3U4D8</accession>
<feature type="region of interest" description="Disordered" evidence="1">
    <location>
        <begin position="197"/>
        <end position="218"/>
    </location>
</feature>
<dbReference type="OrthoDB" id="21085at2759"/>
<evidence type="ECO:0000313" key="3">
    <source>
        <dbReference type="Proteomes" id="UP000267029"/>
    </source>
</evidence>
<feature type="compositionally biased region" description="Polar residues" evidence="1">
    <location>
        <begin position="856"/>
        <end position="866"/>
    </location>
</feature>
<feature type="compositionally biased region" description="Polar residues" evidence="1">
    <location>
        <begin position="716"/>
        <end position="729"/>
    </location>
</feature>
<proteinExistence type="predicted"/>
<feature type="compositionally biased region" description="Basic and acidic residues" evidence="1">
    <location>
        <begin position="819"/>
        <end position="849"/>
    </location>
</feature>
<name>A0A0R3U4D8_MESCO</name>
<gene>
    <name evidence="2" type="ORF">MCOS_LOCUS1505</name>
</gene>
<evidence type="ECO:0000256" key="1">
    <source>
        <dbReference type="SAM" id="MobiDB-lite"/>
    </source>
</evidence>
<evidence type="ECO:0000313" key="2">
    <source>
        <dbReference type="EMBL" id="VDD75502.1"/>
    </source>
</evidence>
<feature type="region of interest" description="Disordered" evidence="1">
    <location>
        <begin position="766"/>
        <end position="787"/>
    </location>
</feature>
<feature type="compositionally biased region" description="Basic and acidic residues" evidence="1">
    <location>
        <begin position="1"/>
        <end position="10"/>
    </location>
</feature>
<sequence>MAGPLFRKDCFQTPNVPPPLHFGRTKRNPGLGLVGPQSPNSTNSSSTEYSMFGKVQRSNTGGYVMPHQLPSVSTFAGSPGVQRGHGWNLRTSPKNPVRRMNSLNTEWTRSRSLKPRHYEIVRRSRNGQANAILTPRPCRQFDLRGDSDYETPERVRERTLRLSQSCYHPNERPRLWQGESVRSGGSEIANKHRGLSADANHHASPDHQRPISPKSFSSWRQCATSRAVDAPPDRRGRLERLQTPHLALVGENSQATDVYETEGPAVASSLLEALRELKVAEAEQLDRTQLVEARRITLFDLIAGKERRQRARSPPPVPPKPTRRTNRPHQEVTPGVRDELGMNSSHVKDPSSSSTIPKSVINLQPSMLFVAVPPPLPSPPKTALLRQIDFKGNHSQTAKIRDYNEHEIKADCVKPISENPFLKRDRCQTEIEDRCLPQRTRRTAKEMDVVTKEINTTESSVSPCLSGEGDGDKDEFEKTSTSSESMEWPKPDQITACPKSGQCSPDTPDECLHRPQRRGQCSQGSVRDDVIANRGLVRVSLVAAPKNPIPVENQSIAVDAASDTSSSQASTVFSYPWDLPPPHLQAERRPRDEANVQRVGGVADDDDNAVLNSTPSYSLAKWATLHKHISSAGGAMKSDCSSLSDDSALSEEANGGTLSRDGVGSKDAIEGPLLPSTGSTDVEEETRDFRNAQQQNLALSSDEDDDADRACESANQDESNQISEPIMNQSDASDDNAPDSDEEALPYAIVGEESNVYEKILNRAAPKNKQSPDLEAPSKPSHCNSGGTIKPYVYAEVKKSADVPFTNRLTSPPVPQHPLKSDREARLSSRTNDGHFYEIIDSNARETENVKPVNGTCPSSNSSPVLNEQTQDIRANQLRGAVSSSASNERGRHLERFICGLVNDKKSSFSKHVTKFVECALKQLEQPCASRLQHIRQFMNGAPQYLQKVHKLGLKLAIEAECRELRGLQYFDVGGELEELAQWATLRPLHQKIIDNLERHGPGSISVRRAIRFADLVKNDHLNSPCLSKVDRADLVKQILKPIEQIFALLEGSFKPATKLDYLARIFRIIDEQIQNSTNQTQAQTKNARDALRIILYAMVFSLTRMLAFSRPDVDVSRVEVQQRYIEGLISPARLAANADACRRLTDLVCVLRYVDSFVRYPPPPDTMRFLITHQRNPNEAPTTWLDTEFFSSQTLNKLRRSFTDDIQAALARTPDTLIDSSMTRSMQTWEESLKCGSESFYECKSSIVVLAASEADHRLVPYNIPLRPSLTVRELCNLLALRQQIFDPKEFTLFFHSASGDLPLLDSLHLQRFLVQQGLSDAQSPNDEGLCSFSSCGSIDLIASPRPSTPKRSTFSRLFRRRKRVASTETNLFMTDTTSARQRKPSIDWSSADMPTAPFVLIYRRRSTEAVLYASDLFQSIPSSSKLI</sequence>
<dbReference type="Pfam" id="PF23268">
    <property type="entry name" value="RIN1"/>
    <property type="match status" value="1"/>
</dbReference>
<feature type="region of interest" description="Disordered" evidence="1">
    <location>
        <begin position="1"/>
        <end position="48"/>
    </location>
</feature>
<protein>
    <submittedName>
        <fullName evidence="2">Uncharacterized protein</fullName>
    </submittedName>
</protein>
<feature type="compositionally biased region" description="Basic and acidic residues" evidence="1">
    <location>
        <begin position="585"/>
        <end position="595"/>
    </location>
</feature>
<feature type="compositionally biased region" description="Basic and acidic residues" evidence="1">
    <location>
        <begin position="199"/>
        <end position="209"/>
    </location>
</feature>